<dbReference type="Proteomes" id="UP001458880">
    <property type="component" value="Unassembled WGS sequence"/>
</dbReference>
<organism evidence="1 2">
    <name type="scientific">Popillia japonica</name>
    <name type="common">Japanese beetle</name>
    <dbReference type="NCBI Taxonomy" id="7064"/>
    <lineage>
        <taxon>Eukaryota</taxon>
        <taxon>Metazoa</taxon>
        <taxon>Ecdysozoa</taxon>
        <taxon>Arthropoda</taxon>
        <taxon>Hexapoda</taxon>
        <taxon>Insecta</taxon>
        <taxon>Pterygota</taxon>
        <taxon>Neoptera</taxon>
        <taxon>Endopterygota</taxon>
        <taxon>Coleoptera</taxon>
        <taxon>Polyphaga</taxon>
        <taxon>Scarabaeiformia</taxon>
        <taxon>Scarabaeidae</taxon>
        <taxon>Rutelinae</taxon>
        <taxon>Popillia</taxon>
    </lineage>
</organism>
<gene>
    <name evidence="1" type="ORF">QE152_g21514</name>
</gene>
<proteinExistence type="predicted"/>
<accession>A0AAW1KPA8</accession>
<dbReference type="PANTHER" id="PTHR11439">
    <property type="entry name" value="GAG-POL-RELATED RETROTRANSPOSON"/>
    <property type="match status" value="1"/>
</dbReference>
<dbReference type="EMBL" id="JASPKY010000198">
    <property type="protein sequence ID" value="KAK9721522.1"/>
    <property type="molecule type" value="Genomic_DNA"/>
</dbReference>
<dbReference type="CDD" id="cd09272">
    <property type="entry name" value="RNase_HI_RT_Ty1"/>
    <property type="match status" value="1"/>
</dbReference>
<evidence type="ECO:0000313" key="1">
    <source>
        <dbReference type="EMBL" id="KAK9721522.1"/>
    </source>
</evidence>
<dbReference type="PANTHER" id="PTHR11439:SF467">
    <property type="entry name" value="INTEGRASE CATALYTIC DOMAIN-CONTAINING PROTEIN"/>
    <property type="match status" value="1"/>
</dbReference>
<name>A0AAW1KPA8_POPJA</name>
<reference evidence="1 2" key="1">
    <citation type="journal article" date="2024" name="BMC Genomics">
        <title>De novo assembly and annotation of Popillia japonica's genome with initial clues to its potential as an invasive pest.</title>
        <authorList>
            <person name="Cucini C."/>
            <person name="Boschi S."/>
            <person name="Funari R."/>
            <person name="Cardaioli E."/>
            <person name="Iannotti N."/>
            <person name="Marturano G."/>
            <person name="Paoli F."/>
            <person name="Bruttini M."/>
            <person name="Carapelli A."/>
            <person name="Frati F."/>
            <person name="Nardi F."/>
        </authorList>
    </citation>
    <scope>NUCLEOTIDE SEQUENCE [LARGE SCALE GENOMIC DNA]</scope>
    <source>
        <strain evidence="1">DMR45628</strain>
    </source>
</reference>
<protein>
    <submittedName>
        <fullName evidence="1">Uncharacterized protein</fullName>
    </submittedName>
</protein>
<evidence type="ECO:0000313" key="2">
    <source>
        <dbReference type="Proteomes" id="UP001458880"/>
    </source>
</evidence>
<sequence length="145" mass="16583">MTGNQHQAILCRFMDVQCHGALISNNVSLSSTEAEYVALGKGITEGCWIRNLLQEIGIECEQVLIFEDNQSAIYISKNPEQHKRLKHVDLKYHFVRDKICSNIVNISYIRSEEQIADLCTKGLPRRTFQNLSEMLGLKDNISRKD</sequence>
<dbReference type="AlphaFoldDB" id="A0AAW1KPA8"/>
<comment type="caution">
    <text evidence="1">The sequence shown here is derived from an EMBL/GenBank/DDBJ whole genome shotgun (WGS) entry which is preliminary data.</text>
</comment>
<keyword evidence="2" id="KW-1185">Reference proteome</keyword>